<keyword evidence="2" id="KW-0812">Transmembrane</keyword>
<protein>
    <submittedName>
        <fullName evidence="3">Uncharacterized protein</fullName>
    </submittedName>
</protein>
<proteinExistence type="predicted"/>
<gene>
    <name evidence="3" type="ORF">Pta02_65350</name>
</gene>
<keyword evidence="2" id="KW-0472">Membrane</keyword>
<accession>A0A8J3T3E7</accession>
<feature type="transmembrane region" description="Helical" evidence="2">
    <location>
        <begin position="164"/>
        <end position="183"/>
    </location>
</feature>
<dbReference type="EMBL" id="BOOK01000051">
    <property type="protein sequence ID" value="GII04527.1"/>
    <property type="molecule type" value="Genomic_DNA"/>
</dbReference>
<feature type="transmembrane region" description="Helical" evidence="2">
    <location>
        <begin position="348"/>
        <end position="365"/>
    </location>
</feature>
<organism evidence="3 4">
    <name type="scientific">Planobispora takensis</name>
    <dbReference type="NCBI Taxonomy" id="1367882"/>
    <lineage>
        <taxon>Bacteria</taxon>
        <taxon>Bacillati</taxon>
        <taxon>Actinomycetota</taxon>
        <taxon>Actinomycetes</taxon>
        <taxon>Streptosporangiales</taxon>
        <taxon>Streptosporangiaceae</taxon>
        <taxon>Planobispora</taxon>
    </lineage>
</organism>
<feature type="transmembrane region" description="Helical" evidence="2">
    <location>
        <begin position="190"/>
        <end position="213"/>
    </location>
</feature>
<feature type="compositionally biased region" description="Basic and acidic residues" evidence="1">
    <location>
        <begin position="30"/>
        <end position="50"/>
    </location>
</feature>
<dbReference type="Proteomes" id="UP000634476">
    <property type="component" value="Unassembled WGS sequence"/>
</dbReference>
<feature type="transmembrane region" description="Helical" evidence="2">
    <location>
        <begin position="297"/>
        <end position="314"/>
    </location>
</feature>
<evidence type="ECO:0000256" key="2">
    <source>
        <dbReference type="SAM" id="Phobius"/>
    </source>
</evidence>
<feature type="transmembrane region" description="Helical" evidence="2">
    <location>
        <begin position="233"/>
        <end position="251"/>
    </location>
</feature>
<evidence type="ECO:0000256" key="1">
    <source>
        <dbReference type="SAM" id="MobiDB-lite"/>
    </source>
</evidence>
<feature type="transmembrane region" description="Helical" evidence="2">
    <location>
        <begin position="263"/>
        <end position="285"/>
    </location>
</feature>
<feature type="region of interest" description="Disordered" evidence="1">
    <location>
        <begin position="1"/>
        <end position="58"/>
    </location>
</feature>
<dbReference type="RefSeq" id="WP_203878767.1">
    <property type="nucleotide sequence ID" value="NZ_BOOK01000051.1"/>
</dbReference>
<comment type="caution">
    <text evidence="3">The sequence shown here is derived from an EMBL/GenBank/DDBJ whole genome shotgun (WGS) entry which is preliminary data.</text>
</comment>
<evidence type="ECO:0000313" key="3">
    <source>
        <dbReference type="EMBL" id="GII04527.1"/>
    </source>
</evidence>
<sequence>MSPREHSPSGAPGGEDGMDREHPGPGGEDDMGRERPGRGEDDGMGRERPEPGGAGPLETRYRGLLRWYPADHRARHGEEMVGVLMAGAEPGRRLPDPRDAFDLVRGGIAVRARRFVGPESVPHWRDALNAAAVLAPLYLLVVNLGLSAIPLAVLAWSSGWAVDVYSLLALAWQLAYALVLGLALAGSRRLAVACAWIWAVGDTVMKVTATAFLVEEMGTGAFPGGVPGIADHALDASPGFFVALLLTVAPSPRAGLDLIGRRVLLRWAVACTVTLAAAAVLPHVLAPVSGEWAPDDYLYGIVAPALIAMAWGAGSRTPAGLRAGALLAPLVLLMYGGDPVRYAAEGRWPVALLQILLVAVVFTVARRGFAPYGSGTAGSPERIT</sequence>
<dbReference type="AlphaFoldDB" id="A0A8J3T3E7"/>
<keyword evidence="4" id="KW-1185">Reference proteome</keyword>
<keyword evidence="2" id="KW-1133">Transmembrane helix</keyword>
<name>A0A8J3T3E7_9ACTN</name>
<feature type="transmembrane region" description="Helical" evidence="2">
    <location>
        <begin position="137"/>
        <end position="158"/>
    </location>
</feature>
<reference evidence="3" key="1">
    <citation type="submission" date="2021-01" db="EMBL/GenBank/DDBJ databases">
        <title>Whole genome shotgun sequence of Planobispora takensis NBRC 109077.</title>
        <authorList>
            <person name="Komaki H."/>
            <person name="Tamura T."/>
        </authorList>
    </citation>
    <scope>NUCLEOTIDE SEQUENCE</scope>
    <source>
        <strain evidence="3">NBRC 109077</strain>
    </source>
</reference>
<evidence type="ECO:0000313" key="4">
    <source>
        <dbReference type="Proteomes" id="UP000634476"/>
    </source>
</evidence>
<feature type="transmembrane region" description="Helical" evidence="2">
    <location>
        <begin position="319"/>
        <end position="336"/>
    </location>
</feature>